<dbReference type="PANTHER" id="PTHR24293:SF0">
    <property type="entry name" value="CYP46A1 PROTEIN-RELATED"/>
    <property type="match status" value="1"/>
</dbReference>
<keyword evidence="3" id="KW-0812">Transmembrane</keyword>
<comment type="caution">
    <text evidence="4">The sequence shown here is derived from an EMBL/GenBank/DDBJ whole genome shotgun (WGS) entry which is preliminary data.</text>
</comment>
<dbReference type="EMBL" id="JAHUTI010052480">
    <property type="protein sequence ID" value="MED6249552.1"/>
    <property type="molecule type" value="Genomic_DNA"/>
</dbReference>
<keyword evidence="5" id="KW-1185">Reference proteome</keyword>
<dbReference type="Pfam" id="PF00067">
    <property type="entry name" value="p450"/>
    <property type="match status" value="1"/>
</dbReference>
<keyword evidence="3" id="KW-0472">Membrane</keyword>
<keyword evidence="2" id="KW-0408">Iron</keyword>
<keyword evidence="3" id="KW-1133">Transmembrane helix</keyword>
<gene>
    <name evidence="4" type="ORF">ATANTOWER_015974</name>
</gene>
<evidence type="ECO:0000256" key="1">
    <source>
        <dbReference type="ARBA" id="ARBA00010617"/>
    </source>
</evidence>
<dbReference type="InterPro" id="IPR002401">
    <property type="entry name" value="Cyt_P450_E_grp-I"/>
</dbReference>
<dbReference type="InterPro" id="IPR039983">
    <property type="entry name" value="CYP46A1"/>
</dbReference>
<evidence type="ECO:0000313" key="4">
    <source>
        <dbReference type="EMBL" id="MED6249552.1"/>
    </source>
</evidence>
<evidence type="ECO:0000256" key="3">
    <source>
        <dbReference type="SAM" id="Phobius"/>
    </source>
</evidence>
<comment type="similarity">
    <text evidence="1">Belongs to the cytochrome P450 family.</text>
</comment>
<sequence length="595" mass="68571">MFYIVETEKFTLMRPQRGSNSRPLVYKTSALTTELWSLYCYVTDYPRFSNGAIAGDFHVFFYRPYCRHVDFRSLTLPAACTIMEVFAVLFSVGAKALTWLCVILFTAFLGYCFYIKYIHMKYDHIPGPPRDSFFLGHSPTFVRIMKKDGIVHNKFLEWAEIYGPVYRINILHYIILVVTCPEAIKEILMSPKYSKDQFLYKGLINLFGQRFLGNGLVTARDHELWYKQRRIMDPAFSSLYLRGLMGTFNERAEKLMEKLSEIADNNTEANMLQLVNCVTLDVIAKVAFGVDLDLLSNNSPFPKAIEVCLKGMVYQIRDSLFQFNPKNWPFINEVREACRLLRTTGAQWIHERKTSMQNGEDVPKDILTQIIKTAATEKNMTEEDEEFMLDNFVTFFIAGQETTANQLAFCIMELARHPEILDKVMKEVDDVIGMKQEISYDDLGKLIYLSQVLKETLRIYPTAPGTSRDIPGDMTIDGIHLPGGFICLFNSYATGRMEKFFKEPLKFDPDRFHPDSPKPYYCYFPFALGPRSCLGQNFAQMEAKVVMAKLLQRFDFSLVPGQTFDIQDTGTLRPKSGLLLKLYTWGRCDLVNRIS</sequence>
<dbReference type="InterPro" id="IPR036396">
    <property type="entry name" value="Cyt_P450_sf"/>
</dbReference>
<dbReference type="CDD" id="cd20613">
    <property type="entry name" value="CYP46A1-like"/>
    <property type="match status" value="1"/>
</dbReference>
<feature type="transmembrane region" description="Helical" evidence="3">
    <location>
        <begin position="96"/>
        <end position="115"/>
    </location>
</feature>
<reference evidence="4 5" key="1">
    <citation type="submission" date="2021-07" db="EMBL/GenBank/DDBJ databases">
        <authorList>
            <person name="Palmer J.M."/>
        </authorList>
    </citation>
    <scope>NUCLEOTIDE SEQUENCE [LARGE SCALE GENOMIC DNA]</scope>
    <source>
        <strain evidence="4 5">AT_MEX2019</strain>
        <tissue evidence="4">Muscle</tissue>
    </source>
</reference>
<dbReference type="PRINTS" id="PR00385">
    <property type="entry name" value="P450"/>
</dbReference>
<name>A0ABU7BFW8_9TELE</name>
<evidence type="ECO:0008006" key="6">
    <source>
        <dbReference type="Google" id="ProtNLM"/>
    </source>
</evidence>
<evidence type="ECO:0000313" key="5">
    <source>
        <dbReference type="Proteomes" id="UP001345963"/>
    </source>
</evidence>
<dbReference type="SUPFAM" id="SSF48264">
    <property type="entry name" value="Cytochrome P450"/>
    <property type="match status" value="1"/>
</dbReference>
<dbReference type="Gene3D" id="1.10.630.10">
    <property type="entry name" value="Cytochrome P450"/>
    <property type="match status" value="1"/>
</dbReference>
<dbReference type="InterPro" id="IPR001128">
    <property type="entry name" value="Cyt_P450"/>
</dbReference>
<accession>A0ABU7BFW8</accession>
<evidence type="ECO:0000256" key="2">
    <source>
        <dbReference type="ARBA" id="ARBA00023004"/>
    </source>
</evidence>
<protein>
    <recommendedName>
        <fullName evidence="6">Cytochrome P450</fullName>
    </recommendedName>
</protein>
<dbReference type="PANTHER" id="PTHR24293">
    <property type="entry name" value="CYTOCHROME P450 FAMILY 46 SUBFAMILY A"/>
    <property type="match status" value="1"/>
</dbReference>
<dbReference type="PRINTS" id="PR00463">
    <property type="entry name" value="EP450I"/>
</dbReference>
<dbReference type="Proteomes" id="UP001345963">
    <property type="component" value="Unassembled WGS sequence"/>
</dbReference>
<organism evidence="4 5">
    <name type="scientific">Ataeniobius toweri</name>
    <dbReference type="NCBI Taxonomy" id="208326"/>
    <lineage>
        <taxon>Eukaryota</taxon>
        <taxon>Metazoa</taxon>
        <taxon>Chordata</taxon>
        <taxon>Craniata</taxon>
        <taxon>Vertebrata</taxon>
        <taxon>Euteleostomi</taxon>
        <taxon>Actinopterygii</taxon>
        <taxon>Neopterygii</taxon>
        <taxon>Teleostei</taxon>
        <taxon>Neoteleostei</taxon>
        <taxon>Acanthomorphata</taxon>
        <taxon>Ovalentaria</taxon>
        <taxon>Atherinomorphae</taxon>
        <taxon>Cyprinodontiformes</taxon>
        <taxon>Goodeidae</taxon>
        <taxon>Ataeniobius</taxon>
    </lineage>
</organism>
<proteinExistence type="inferred from homology"/>